<evidence type="ECO:0000313" key="4">
    <source>
        <dbReference type="EMBL" id="GAA2527783.1"/>
    </source>
</evidence>
<dbReference type="InterPro" id="IPR006119">
    <property type="entry name" value="Resolv_N"/>
</dbReference>
<dbReference type="PANTHER" id="PTHR30461:SF2">
    <property type="entry name" value="SERINE RECOMBINASE PINE-RELATED"/>
    <property type="match status" value="1"/>
</dbReference>
<keyword evidence="2" id="KW-0233">DNA recombination</keyword>
<dbReference type="Proteomes" id="UP001499978">
    <property type="component" value="Unassembled WGS sequence"/>
</dbReference>
<proteinExistence type="predicted"/>
<accession>A0ABP6AZ14</accession>
<dbReference type="EMBL" id="BAAARY010000014">
    <property type="protein sequence ID" value="GAA2527783.1"/>
    <property type="molecule type" value="Genomic_DNA"/>
</dbReference>
<evidence type="ECO:0000313" key="5">
    <source>
        <dbReference type="Proteomes" id="UP001499978"/>
    </source>
</evidence>
<dbReference type="PANTHER" id="PTHR30461">
    <property type="entry name" value="DNA-INVERTASE FROM LAMBDOID PROPHAGE"/>
    <property type="match status" value="1"/>
</dbReference>
<protein>
    <recommendedName>
        <fullName evidence="3">Resolvase/invertase-type recombinase catalytic domain-containing protein</fullName>
    </recommendedName>
</protein>
<dbReference type="RefSeq" id="WP_425565625.1">
    <property type="nucleotide sequence ID" value="NZ_BAAARY010000014.1"/>
</dbReference>
<gene>
    <name evidence="4" type="ORF">GCM10010201_28270</name>
</gene>
<name>A0ABP6AZ14_9ACTN</name>
<comment type="caution">
    <text evidence="4">The sequence shown here is derived from an EMBL/GenBank/DDBJ whole genome shotgun (WGS) entry which is preliminary data.</text>
</comment>
<dbReference type="CDD" id="cd00338">
    <property type="entry name" value="Ser_Recombinase"/>
    <property type="match status" value="1"/>
</dbReference>
<dbReference type="Pfam" id="PF00239">
    <property type="entry name" value="Resolvase"/>
    <property type="match status" value="1"/>
</dbReference>
<dbReference type="InterPro" id="IPR036162">
    <property type="entry name" value="Resolvase-like_N_sf"/>
</dbReference>
<dbReference type="InterPro" id="IPR050639">
    <property type="entry name" value="SSR_resolvase"/>
</dbReference>
<dbReference type="SUPFAM" id="SSF53041">
    <property type="entry name" value="Resolvase-like"/>
    <property type="match status" value="1"/>
</dbReference>
<organism evidence="4 5">
    <name type="scientific">Pilimelia columellifera subsp. columellifera</name>
    <dbReference type="NCBI Taxonomy" id="706583"/>
    <lineage>
        <taxon>Bacteria</taxon>
        <taxon>Bacillati</taxon>
        <taxon>Actinomycetota</taxon>
        <taxon>Actinomycetes</taxon>
        <taxon>Micromonosporales</taxon>
        <taxon>Micromonosporaceae</taxon>
        <taxon>Pilimelia</taxon>
    </lineage>
</organism>
<dbReference type="Gene3D" id="3.40.50.1390">
    <property type="entry name" value="Resolvase, N-terminal catalytic domain"/>
    <property type="match status" value="1"/>
</dbReference>
<keyword evidence="1" id="KW-0238">DNA-binding</keyword>
<reference evidence="5" key="1">
    <citation type="journal article" date="2019" name="Int. J. Syst. Evol. Microbiol.">
        <title>The Global Catalogue of Microorganisms (GCM) 10K type strain sequencing project: providing services to taxonomists for standard genome sequencing and annotation.</title>
        <authorList>
            <consortium name="The Broad Institute Genomics Platform"/>
            <consortium name="The Broad Institute Genome Sequencing Center for Infectious Disease"/>
            <person name="Wu L."/>
            <person name="Ma J."/>
        </authorList>
    </citation>
    <scope>NUCLEOTIDE SEQUENCE [LARGE SCALE GENOMIC DNA]</scope>
    <source>
        <strain evidence="5">JCM 3367</strain>
    </source>
</reference>
<evidence type="ECO:0000259" key="3">
    <source>
        <dbReference type="Pfam" id="PF00239"/>
    </source>
</evidence>
<feature type="domain" description="Resolvase/invertase-type recombinase catalytic" evidence="3">
    <location>
        <begin position="10"/>
        <end position="99"/>
    </location>
</feature>
<evidence type="ECO:0000256" key="1">
    <source>
        <dbReference type="ARBA" id="ARBA00023125"/>
    </source>
</evidence>
<evidence type="ECO:0000256" key="2">
    <source>
        <dbReference type="ARBA" id="ARBA00023172"/>
    </source>
</evidence>
<keyword evidence="5" id="KW-1185">Reference proteome</keyword>
<sequence>MGGVRSLAVTRLSRDTDVSSSIERQRADIVRWAAAFDHEVVAWAEDVDVSGGVSPFDRPELAPFLDEDGADSWDIVTCTRIDRLSRRVYHVVDVLRWCEE</sequence>